<evidence type="ECO:0000313" key="2">
    <source>
        <dbReference type="EMBL" id="KAJ1126539.1"/>
    </source>
</evidence>
<proteinExistence type="predicted"/>
<evidence type="ECO:0000256" key="1">
    <source>
        <dbReference type="SAM" id="MobiDB-lite"/>
    </source>
</evidence>
<name>A0AAV7PFH4_PLEWA</name>
<sequence>MELARKARSVTLLLGLTNPQRASHPAGHTCPAPLQSPRSPLTDFPLSSSHRRTFMSAIRVAVSSVKAVDAFLLKRTVARVAGSFNRERIVLDHAANAWIR</sequence>
<accession>A0AAV7PFH4</accession>
<evidence type="ECO:0000313" key="3">
    <source>
        <dbReference type="Proteomes" id="UP001066276"/>
    </source>
</evidence>
<gene>
    <name evidence="2" type="ORF">NDU88_004946</name>
</gene>
<reference evidence="2" key="1">
    <citation type="journal article" date="2022" name="bioRxiv">
        <title>Sequencing and chromosome-scale assembly of the giantPleurodeles waltlgenome.</title>
        <authorList>
            <person name="Brown T."/>
            <person name="Elewa A."/>
            <person name="Iarovenko S."/>
            <person name="Subramanian E."/>
            <person name="Araus A.J."/>
            <person name="Petzold A."/>
            <person name="Susuki M."/>
            <person name="Suzuki K.-i.T."/>
            <person name="Hayashi T."/>
            <person name="Toyoda A."/>
            <person name="Oliveira C."/>
            <person name="Osipova E."/>
            <person name="Leigh N.D."/>
            <person name="Simon A."/>
            <person name="Yun M.H."/>
        </authorList>
    </citation>
    <scope>NUCLEOTIDE SEQUENCE</scope>
    <source>
        <strain evidence="2">20211129_DDA</strain>
        <tissue evidence="2">Liver</tissue>
    </source>
</reference>
<dbReference type="Proteomes" id="UP001066276">
    <property type="component" value="Chromosome 7"/>
</dbReference>
<protein>
    <submittedName>
        <fullName evidence="2">Uncharacterized protein</fullName>
    </submittedName>
</protein>
<comment type="caution">
    <text evidence="2">The sequence shown here is derived from an EMBL/GenBank/DDBJ whole genome shotgun (WGS) entry which is preliminary data.</text>
</comment>
<organism evidence="2 3">
    <name type="scientific">Pleurodeles waltl</name>
    <name type="common">Iberian ribbed newt</name>
    <dbReference type="NCBI Taxonomy" id="8319"/>
    <lineage>
        <taxon>Eukaryota</taxon>
        <taxon>Metazoa</taxon>
        <taxon>Chordata</taxon>
        <taxon>Craniata</taxon>
        <taxon>Vertebrata</taxon>
        <taxon>Euteleostomi</taxon>
        <taxon>Amphibia</taxon>
        <taxon>Batrachia</taxon>
        <taxon>Caudata</taxon>
        <taxon>Salamandroidea</taxon>
        <taxon>Salamandridae</taxon>
        <taxon>Pleurodelinae</taxon>
        <taxon>Pleurodeles</taxon>
    </lineage>
</organism>
<dbReference type="EMBL" id="JANPWB010000011">
    <property type="protein sequence ID" value="KAJ1126539.1"/>
    <property type="molecule type" value="Genomic_DNA"/>
</dbReference>
<feature type="region of interest" description="Disordered" evidence="1">
    <location>
        <begin position="18"/>
        <end position="41"/>
    </location>
</feature>
<dbReference type="AlphaFoldDB" id="A0AAV7PFH4"/>
<keyword evidence="3" id="KW-1185">Reference proteome</keyword>